<proteinExistence type="predicted"/>
<evidence type="ECO:0000313" key="5">
    <source>
        <dbReference type="Proteomes" id="UP000003987"/>
    </source>
</evidence>
<evidence type="ECO:0000256" key="3">
    <source>
        <dbReference type="SAM" id="Phobius"/>
    </source>
</evidence>
<feature type="transmembrane region" description="Helical" evidence="3">
    <location>
        <begin position="12"/>
        <end position="34"/>
    </location>
</feature>
<dbReference type="PANTHER" id="PTHR37815:SF3">
    <property type="entry name" value="UPF0397 PROTEIN SPR0429"/>
    <property type="match status" value="1"/>
</dbReference>
<keyword evidence="2 3" id="KW-1133">Transmembrane helix</keyword>
<evidence type="ECO:0000256" key="1">
    <source>
        <dbReference type="ARBA" id="ARBA00022692"/>
    </source>
</evidence>
<keyword evidence="5" id="KW-1185">Reference proteome</keyword>
<evidence type="ECO:0000313" key="4">
    <source>
        <dbReference type="EMBL" id="EEU30824.1"/>
    </source>
</evidence>
<dbReference type="RefSeq" id="WP_006915975.1">
    <property type="nucleotide sequence ID" value="NZ_GG698802.1"/>
</dbReference>
<dbReference type="Proteomes" id="UP000003987">
    <property type="component" value="Unassembled WGS sequence"/>
</dbReference>
<dbReference type="GO" id="GO:0016020">
    <property type="term" value="C:membrane"/>
    <property type="evidence" value="ECO:0007669"/>
    <property type="project" value="InterPro"/>
</dbReference>
<organism evidence="4 5">
    <name type="scientific">Limosilactobacillus coleohominis 101-4-CHN</name>
    <dbReference type="NCBI Taxonomy" id="575594"/>
    <lineage>
        <taxon>Bacteria</taxon>
        <taxon>Bacillati</taxon>
        <taxon>Bacillota</taxon>
        <taxon>Bacilli</taxon>
        <taxon>Lactobacillales</taxon>
        <taxon>Lactobacillaceae</taxon>
        <taxon>Limosilactobacillus</taxon>
    </lineage>
</organism>
<accession>C7XU63</accession>
<dbReference type="InterPro" id="IPR009825">
    <property type="entry name" value="ECF_substrate-spec-like"/>
</dbReference>
<dbReference type="Pfam" id="PF07155">
    <property type="entry name" value="ECF-ribofla_trS"/>
    <property type="match status" value="1"/>
</dbReference>
<sequence length="166" mass="17646">MNNSSRQLKRLILAGLLLAITIVFGRLFIIPIPWTHGNVNLCDAGIMIAAMILGPVYGTAVGGLGGLFLDLISGFTQYAPFSLIAHGLEGLIAGWLAKKAGSRKAGQWCALITAALVMVVCYFFADSLLYTWTAGVLGIGTNLLQGIIGVIITMLVVPAVKRRLNF</sequence>
<protein>
    <recommendedName>
        <fullName evidence="6">ECF transporter S component</fullName>
    </recommendedName>
</protein>
<name>C7XU63_9LACO</name>
<dbReference type="eggNOG" id="COG4720">
    <property type="taxonomic scope" value="Bacteria"/>
</dbReference>
<dbReference type="OrthoDB" id="411368at2"/>
<evidence type="ECO:0008006" key="6">
    <source>
        <dbReference type="Google" id="ProtNLM"/>
    </source>
</evidence>
<feature type="transmembrane region" description="Helical" evidence="3">
    <location>
        <begin position="46"/>
        <end position="69"/>
    </location>
</feature>
<evidence type="ECO:0000256" key="2">
    <source>
        <dbReference type="ARBA" id="ARBA00022989"/>
    </source>
</evidence>
<feature type="transmembrane region" description="Helical" evidence="3">
    <location>
        <begin position="137"/>
        <end position="160"/>
    </location>
</feature>
<gene>
    <name evidence="4" type="ORF">HMPREF0501_00229</name>
</gene>
<dbReference type="Gene3D" id="1.10.1760.20">
    <property type="match status" value="1"/>
</dbReference>
<keyword evidence="3" id="KW-0472">Membrane</keyword>
<keyword evidence="1 3" id="KW-0812">Transmembrane</keyword>
<dbReference type="AlphaFoldDB" id="C7XU63"/>
<dbReference type="PANTHER" id="PTHR37815">
    <property type="entry name" value="UPF0397 PROTEIN BC_2624-RELATED"/>
    <property type="match status" value="1"/>
</dbReference>
<feature type="transmembrane region" description="Helical" evidence="3">
    <location>
        <begin position="108"/>
        <end position="125"/>
    </location>
</feature>
<reference evidence="4 5" key="1">
    <citation type="submission" date="2009-06" db="EMBL/GenBank/DDBJ databases">
        <title>The Genome Sequence of Lactobacillus coleohominis strain 101-4-CHN.</title>
        <authorList>
            <consortium name="The Broad Institute Genome Sequencing Platform"/>
            <person name="Ward D."/>
            <person name="Young S.K."/>
            <person name="Zeng Q."/>
            <person name="Koehrsen M."/>
            <person name="Alvarado L."/>
            <person name="Berlin A."/>
            <person name="Borenstein D."/>
            <person name="Chen Z."/>
            <person name="Engels R."/>
            <person name="Freedman E."/>
            <person name="Gellesch M."/>
            <person name="Goldberg J."/>
            <person name="Griggs A."/>
            <person name="Gujja S."/>
            <person name="Heiman D."/>
            <person name="Hepburn T."/>
            <person name="Howarth C."/>
            <person name="Jen D."/>
            <person name="Larson L."/>
            <person name="Lewis B."/>
            <person name="Mehta T."/>
            <person name="Park D."/>
            <person name="Pearson M."/>
            <person name="Roberts A."/>
            <person name="Saif S."/>
            <person name="Shea T."/>
            <person name="Shenoy N."/>
            <person name="Sisk P."/>
            <person name="Stolte C."/>
            <person name="Sykes S."/>
            <person name="Walk T."/>
            <person name="White J."/>
            <person name="Yandava C."/>
            <person name="Liu Y."/>
            <person name="Xu Q."/>
            <person name="Lander E."/>
            <person name="Nusbaum C."/>
            <person name="Galagan J."/>
            <person name="Birren B."/>
        </authorList>
    </citation>
    <scope>NUCLEOTIDE SEQUENCE [LARGE SCALE GENOMIC DNA]</scope>
    <source>
        <strain evidence="4 5">101-4-CHN</strain>
    </source>
</reference>
<dbReference type="EMBL" id="GG698802">
    <property type="protein sequence ID" value="EEU30824.1"/>
    <property type="molecule type" value="Genomic_DNA"/>
</dbReference>
<dbReference type="STRING" id="575594.HMPREF0501_00229"/>
<dbReference type="HOGENOM" id="CLU_084705_1_1_9"/>